<dbReference type="EMBL" id="ML122329">
    <property type="protein sequence ID" value="RPD53129.1"/>
    <property type="molecule type" value="Genomic_DNA"/>
</dbReference>
<dbReference type="InterPro" id="IPR032675">
    <property type="entry name" value="LRR_dom_sf"/>
</dbReference>
<evidence type="ECO:0000313" key="2">
    <source>
        <dbReference type="Proteomes" id="UP000313359"/>
    </source>
</evidence>
<gene>
    <name evidence="1" type="ORF">L227DRAFT_558039</name>
</gene>
<sequence>MLNLLSLNDDVLLSIVAHLHGQDALNVSLTAKRAYALAGHRIPSQIHCSSPEQLRRLHAYLLSTFPNGAPRIAFLEQFVIDASTFERRDRDPTHYASDFSQAHLIADILLQAHNLRELSVELCQPCFAHDPRIGKAIQSLDNLVNVRLSTIADSTLTIFDPSRSHHIARLTLFYSDLEDDFSVENGSMSLPPLVSLLSSCPHLRTVILSNFTPKTGLSRDETLSLPSFPSIQDLRLCGSSGPALDLVELCPNLSTLVVSLARASDVEPDVDVELIVSKGSKLPPLRRLIISQYEDVLSFYERLNPVNQLQISDWLHFNLNPDSTLPAVDSLPHFLAFLRNTSPVGLFMCMRGCMETDGQRALWNDIPRVVPRLRSLELQLRPPSDNDDLDYYSWLDNLTVALPSLPLVCLRVLVFPEEDSPDMWYKAEEWESGLRRLGERAASRLQKLAELPNQLVRSLPSLRYLALGDTAPNVGLVGDAAAFGSAIIHARQVQEDNIVWECDELRRMLSIRKHQQSWWRVVNGPHGRELMAISEKEGEEAQRLIETMIDSDTTHMEEALKALSL</sequence>
<keyword evidence="2" id="KW-1185">Reference proteome</keyword>
<dbReference type="OrthoDB" id="2802922at2759"/>
<organism evidence="1 2">
    <name type="scientific">Lentinus tigrinus ALCF2SS1-6</name>
    <dbReference type="NCBI Taxonomy" id="1328759"/>
    <lineage>
        <taxon>Eukaryota</taxon>
        <taxon>Fungi</taxon>
        <taxon>Dikarya</taxon>
        <taxon>Basidiomycota</taxon>
        <taxon>Agaricomycotina</taxon>
        <taxon>Agaricomycetes</taxon>
        <taxon>Polyporales</taxon>
        <taxon>Polyporaceae</taxon>
        <taxon>Lentinus</taxon>
    </lineage>
</organism>
<protein>
    <recommendedName>
        <fullName evidence="3">F-box domain-containing protein</fullName>
    </recommendedName>
</protein>
<dbReference type="SUPFAM" id="SSF52047">
    <property type="entry name" value="RNI-like"/>
    <property type="match status" value="1"/>
</dbReference>
<evidence type="ECO:0008006" key="3">
    <source>
        <dbReference type="Google" id="ProtNLM"/>
    </source>
</evidence>
<dbReference type="STRING" id="1328759.A0A5C2RQD6"/>
<dbReference type="Gene3D" id="3.80.10.10">
    <property type="entry name" value="Ribonuclease Inhibitor"/>
    <property type="match status" value="1"/>
</dbReference>
<name>A0A5C2RQD6_9APHY</name>
<accession>A0A5C2RQD6</accession>
<proteinExistence type="predicted"/>
<reference evidence="1" key="1">
    <citation type="journal article" date="2018" name="Genome Biol. Evol.">
        <title>Genomics and development of Lentinus tigrinus, a white-rot wood-decaying mushroom with dimorphic fruiting bodies.</title>
        <authorList>
            <person name="Wu B."/>
            <person name="Xu Z."/>
            <person name="Knudson A."/>
            <person name="Carlson A."/>
            <person name="Chen N."/>
            <person name="Kovaka S."/>
            <person name="LaButti K."/>
            <person name="Lipzen A."/>
            <person name="Pennachio C."/>
            <person name="Riley R."/>
            <person name="Schakwitz W."/>
            <person name="Umezawa K."/>
            <person name="Ohm R.A."/>
            <person name="Grigoriev I.V."/>
            <person name="Nagy L.G."/>
            <person name="Gibbons J."/>
            <person name="Hibbett D."/>
        </authorList>
    </citation>
    <scope>NUCLEOTIDE SEQUENCE [LARGE SCALE GENOMIC DNA]</scope>
    <source>
        <strain evidence="1">ALCF2SS1-6</strain>
    </source>
</reference>
<dbReference type="AlphaFoldDB" id="A0A5C2RQD6"/>
<dbReference type="Proteomes" id="UP000313359">
    <property type="component" value="Unassembled WGS sequence"/>
</dbReference>
<evidence type="ECO:0000313" key="1">
    <source>
        <dbReference type="EMBL" id="RPD53129.1"/>
    </source>
</evidence>